<feature type="region of interest" description="Disordered" evidence="1">
    <location>
        <begin position="173"/>
        <end position="192"/>
    </location>
</feature>
<dbReference type="AlphaFoldDB" id="G4ZUF3"/>
<evidence type="ECO:0000313" key="2">
    <source>
        <dbReference type="EMBL" id="EGZ13427.1"/>
    </source>
</evidence>
<feature type="region of interest" description="Disordered" evidence="1">
    <location>
        <begin position="145"/>
        <end position="167"/>
    </location>
</feature>
<dbReference type="InParanoid" id="G4ZUF3"/>
<evidence type="ECO:0000256" key="1">
    <source>
        <dbReference type="SAM" id="MobiDB-lite"/>
    </source>
</evidence>
<protein>
    <submittedName>
        <fullName evidence="2">Uncharacterized protein</fullName>
    </submittedName>
</protein>
<dbReference type="EMBL" id="JH159156">
    <property type="protein sequence ID" value="EGZ13427.1"/>
    <property type="molecule type" value="Genomic_DNA"/>
</dbReference>
<evidence type="ECO:0000313" key="3">
    <source>
        <dbReference type="Proteomes" id="UP000002640"/>
    </source>
</evidence>
<name>G4ZUF3_PHYSP</name>
<feature type="region of interest" description="Disordered" evidence="1">
    <location>
        <begin position="472"/>
        <end position="494"/>
    </location>
</feature>
<proteinExistence type="predicted"/>
<dbReference type="GeneID" id="20646939"/>
<feature type="region of interest" description="Disordered" evidence="1">
    <location>
        <begin position="30"/>
        <end position="52"/>
    </location>
</feature>
<accession>G4ZUF3</accession>
<keyword evidence="3" id="KW-1185">Reference proteome</keyword>
<gene>
    <name evidence="2" type="ORF">PHYSODRAFT_335204</name>
</gene>
<sequence length="622" mass="68128">MARTPCPQARPVRQTRPLRRAALCRRWGLHDPRERQRAPGPEHERAERGQLHHQTEIEVTVAKCDPHALFKSHAAPSSNRNTLLWDIGDVGAGWKPRVAPARWPKVFVSGGAELFHRLAGGQHRGCIVDWTPDLPAVCSPRMLRRSGTAEESHSSGDGGDVGTGYRDSATLSSEDLAEEHEAAPPALRSRPGAVCSLQQASITSAERSATSVFHDQSFSGRKLKFTRDCERQLDHGRTLAKEKKNKNFERLSAAPPALHNLLNQMQESLATLDTRDTGLQFPSDKVLPKAQVDVAKAYESLQKRLVELLGKRSSTTLAASAARRTRAMARTPCPQARPVRQTRPLRRAALCRRWGLHDPRERQRAPGPEHERAERGQLHHQTEIEVTVAKCDPHALFKSHAAPSSNRNTLLWDIGDVGAGWKPRVAPARWPKVFVSGGAELFHRLAGGQHRGCIVDWTPDLPAVCSPRMLRRSGTAEESHSSGDGGDVGTGYRDSATLSSEDLAEEHEAAPPALSVCSSVWPPTASITSAERSATSVFHDQSFSGRKLKLLDSGLSSLSPFALGQRTLAKEKKNKNFERLSAAPPALHNLLNQMQESLATLDTRDTGLQFPSDKVSQASSSP</sequence>
<organism evidence="2 3">
    <name type="scientific">Phytophthora sojae (strain P6497)</name>
    <name type="common">Soybean stem and root rot agent</name>
    <name type="synonym">Phytophthora megasperma f. sp. glycines</name>
    <dbReference type="NCBI Taxonomy" id="1094619"/>
    <lineage>
        <taxon>Eukaryota</taxon>
        <taxon>Sar</taxon>
        <taxon>Stramenopiles</taxon>
        <taxon>Oomycota</taxon>
        <taxon>Peronosporomycetes</taxon>
        <taxon>Peronosporales</taxon>
        <taxon>Peronosporaceae</taxon>
        <taxon>Phytophthora</taxon>
    </lineage>
</organism>
<feature type="region of interest" description="Disordered" evidence="1">
    <location>
        <begin position="357"/>
        <end position="381"/>
    </location>
</feature>
<dbReference type="RefSeq" id="XP_009530856.1">
    <property type="nucleotide sequence ID" value="XM_009532561.1"/>
</dbReference>
<reference evidence="2 3" key="1">
    <citation type="journal article" date="2006" name="Science">
        <title>Phytophthora genome sequences uncover evolutionary origins and mechanisms of pathogenesis.</title>
        <authorList>
            <person name="Tyler B.M."/>
            <person name="Tripathy S."/>
            <person name="Zhang X."/>
            <person name="Dehal P."/>
            <person name="Jiang R.H."/>
            <person name="Aerts A."/>
            <person name="Arredondo F.D."/>
            <person name="Baxter L."/>
            <person name="Bensasson D."/>
            <person name="Beynon J.L."/>
            <person name="Chapman J."/>
            <person name="Damasceno C.M."/>
            <person name="Dorrance A.E."/>
            <person name="Dou D."/>
            <person name="Dickerman A.W."/>
            <person name="Dubchak I.L."/>
            <person name="Garbelotto M."/>
            <person name="Gijzen M."/>
            <person name="Gordon S.G."/>
            <person name="Govers F."/>
            <person name="Grunwald N.J."/>
            <person name="Huang W."/>
            <person name="Ivors K.L."/>
            <person name="Jones R.W."/>
            <person name="Kamoun S."/>
            <person name="Krampis K."/>
            <person name="Lamour K.H."/>
            <person name="Lee M.K."/>
            <person name="McDonald W.H."/>
            <person name="Medina M."/>
            <person name="Meijer H.J."/>
            <person name="Nordberg E.K."/>
            <person name="Maclean D.J."/>
            <person name="Ospina-Giraldo M.D."/>
            <person name="Morris P.F."/>
            <person name="Phuntumart V."/>
            <person name="Putnam N.H."/>
            <person name="Rash S."/>
            <person name="Rose J.K."/>
            <person name="Sakihama Y."/>
            <person name="Salamov A.A."/>
            <person name="Savidor A."/>
            <person name="Scheuring C.F."/>
            <person name="Smith B.M."/>
            <person name="Sobral B.W."/>
            <person name="Terry A."/>
            <person name="Torto-Alalibo T.A."/>
            <person name="Win J."/>
            <person name="Xu Z."/>
            <person name="Zhang H."/>
            <person name="Grigoriev I.V."/>
            <person name="Rokhsar D.S."/>
            <person name="Boore J.L."/>
        </authorList>
    </citation>
    <scope>NUCLEOTIDE SEQUENCE [LARGE SCALE GENOMIC DNA]</scope>
    <source>
        <strain evidence="2 3">P6497</strain>
    </source>
</reference>
<dbReference type="Proteomes" id="UP000002640">
    <property type="component" value="Unassembled WGS sequence"/>
</dbReference>
<dbReference type="KEGG" id="psoj:PHYSODRAFT_335204"/>
<dbReference type="SMR" id="G4ZUF3"/>